<gene>
    <name evidence="1" type="ORF">OV287_44120</name>
</gene>
<dbReference type="RefSeq" id="WP_267540059.1">
    <property type="nucleotide sequence ID" value="NZ_JAPNKA010000001.1"/>
</dbReference>
<dbReference type="InterPro" id="IPR016024">
    <property type="entry name" value="ARM-type_fold"/>
</dbReference>
<sequence length="631" mass="67725">MTRRTPVLLGTLVLGLAAVYSLVRPSKPAQEPTTAPRRPLSCRFSAGEELAFHLRANSTARASETASPQQLNLEATLWWRVLEERSAAGWVVAATLTDVRLVEGGAAESDPARRAALEAPFLFQIGRDCRFRDFAFDSSVDAEARRQLQGTLQAAELIVPPLARAQWVSRHRNSLGAFDATYTLDDAAAADGAPAFSRRHSQYIASSLPLLPPQLGGRMRVDVLSSGTQATLDAKGRWVSHLNGGEHLRVWMGGKLLSDVSSQVELERLDGARGAPAVLASLDSGRFAWGDAAEGARPSAPELPPAPDSALAALTLDGALADFTSRLGKGHNAVHDATTRLASYLSVHPEAILGLIARLRGGTLPEQLHSVLFLALEKTGTLAAENGLAAALTDRGLSTQDRMRAAVALQDIPRPSERTAQTLIAQARGDRSDGEERQVADASLLALGALSHRVDARMPEVARLSHGELDMRLRSARGTEDLSVALDAIGNSGDERFADTLRTYTQDSEPLVRAHAARAWRRMESGTLEPVLVEWLGQEQDARVRRSIADTLAEQVREEERAASPAVLAAAAAQLASESDARTRAALISLLGSAASSDASARLALVQQFHRETVPDLQVLIGRFVRAEELR</sequence>
<name>A0ABT4AIF6_9BACT</name>
<protein>
    <submittedName>
        <fullName evidence="1">HEAT repeat domain-containing protein</fullName>
    </submittedName>
</protein>
<evidence type="ECO:0000313" key="1">
    <source>
        <dbReference type="EMBL" id="MCY1081463.1"/>
    </source>
</evidence>
<dbReference type="EMBL" id="JAPNKA010000001">
    <property type="protein sequence ID" value="MCY1081463.1"/>
    <property type="molecule type" value="Genomic_DNA"/>
</dbReference>
<keyword evidence="2" id="KW-1185">Reference proteome</keyword>
<comment type="caution">
    <text evidence="1">The sequence shown here is derived from an EMBL/GenBank/DDBJ whole genome shotgun (WGS) entry which is preliminary data.</text>
</comment>
<dbReference type="Proteomes" id="UP001207654">
    <property type="component" value="Unassembled WGS sequence"/>
</dbReference>
<accession>A0ABT4AIF6</accession>
<dbReference type="InterPro" id="IPR011030">
    <property type="entry name" value="Lipovitellin_superhlx_dom"/>
</dbReference>
<dbReference type="Pfam" id="PF13646">
    <property type="entry name" value="HEAT_2"/>
    <property type="match status" value="1"/>
</dbReference>
<dbReference type="SUPFAM" id="SSF48371">
    <property type="entry name" value="ARM repeat"/>
    <property type="match status" value="1"/>
</dbReference>
<evidence type="ECO:0000313" key="2">
    <source>
        <dbReference type="Proteomes" id="UP001207654"/>
    </source>
</evidence>
<reference evidence="1 2" key="1">
    <citation type="submission" date="2022-11" db="EMBL/GenBank/DDBJ databases">
        <title>Minimal conservation of predation-associated metabolite biosynthetic gene clusters underscores biosynthetic potential of Myxococcota including descriptions for ten novel species: Archangium lansinium sp. nov., Myxococcus landrumus sp. nov., Nannocystis bai.</title>
        <authorList>
            <person name="Ahearne A."/>
            <person name="Stevens C."/>
            <person name="Phillips K."/>
        </authorList>
    </citation>
    <scope>NUCLEOTIDE SEQUENCE [LARGE SCALE GENOMIC DNA]</scope>
    <source>
        <strain evidence="1 2">MIWBW</strain>
    </source>
</reference>
<proteinExistence type="predicted"/>
<organism evidence="1 2">
    <name type="scientific">Archangium lansingense</name>
    <dbReference type="NCBI Taxonomy" id="2995310"/>
    <lineage>
        <taxon>Bacteria</taxon>
        <taxon>Pseudomonadati</taxon>
        <taxon>Myxococcota</taxon>
        <taxon>Myxococcia</taxon>
        <taxon>Myxococcales</taxon>
        <taxon>Cystobacterineae</taxon>
        <taxon>Archangiaceae</taxon>
        <taxon>Archangium</taxon>
    </lineage>
</organism>
<dbReference type="Gene3D" id="1.25.10.20">
    <property type="entry name" value="Vitellinogen, superhelical"/>
    <property type="match status" value="1"/>
</dbReference>